<feature type="transmembrane region" description="Helical" evidence="7">
    <location>
        <begin position="267"/>
        <end position="295"/>
    </location>
</feature>
<dbReference type="PANTHER" id="PTHR30572">
    <property type="entry name" value="MEMBRANE COMPONENT OF TRANSPORTER-RELATED"/>
    <property type="match status" value="1"/>
</dbReference>
<dbReference type="AlphaFoldDB" id="A0A8J3J3T4"/>
<dbReference type="InterPro" id="IPR025857">
    <property type="entry name" value="MacB_PCD"/>
</dbReference>
<comment type="similarity">
    <text evidence="6">Belongs to the ABC-4 integral membrane protein family.</text>
</comment>
<dbReference type="Pfam" id="PF12704">
    <property type="entry name" value="MacB_PCD"/>
    <property type="match status" value="2"/>
</dbReference>
<feature type="transmembrane region" description="Helical" evidence="7">
    <location>
        <begin position="439"/>
        <end position="462"/>
    </location>
</feature>
<dbReference type="PANTHER" id="PTHR30572:SF4">
    <property type="entry name" value="ABC TRANSPORTER PERMEASE YTRF"/>
    <property type="match status" value="1"/>
</dbReference>
<dbReference type="Proteomes" id="UP000612808">
    <property type="component" value="Unassembled WGS sequence"/>
</dbReference>
<feature type="domain" description="ABC3 transporter permease C-terminal" evidence="8">
    <location>
        <begin position="275"/>
        <end position="395"/>
    </location>
</feature>
<feature type="transmembrane region" description="Helical" evidence="7">
    <location>
        <begin position="361"/>
        <end position="388"/>
    </location>
</feature>
<feature type="transmembrane region" description="Helical" evidence="7">
    <location>
        <begin position="316"/>
        <end position="349"/>
    </location>
</feature>
<evidence type="ECO:0000256" key="6">
    <source>
        <dbReference type="ARBA" id="ARBA00038076"/>
    </source>
</evidence>
<keyword evidence="4 7" id="KW-1133">Transmembrane helix</keyword>
<dbReference type="InterPro" id="IPR050250">
    <property type="entry name" value="Macrolide_Exporter_MacB"/>
</dbReference>
<evidence type="ECO:0000256" key="3">
    <source>
        <dbReference type="ARBA" id="ARBA00022692"/>
    </source>
</evidence>
<evidence type="ECO:0000259" key="8">
    <source>
        <dbReference type="Pfam" id="PF02687"/>
    </source>
</evidence>
<evidence type="ECO:0000256" key="7">
    <source>
        <dbReference type="SAM" id="Phobius"/>
    </source>
</evidence>
<gene>
    <name evidence="10" type="ORF">Aru02nite_19900</name>
</gene>
<evidence type="ECO:0000313" key="10">
    <source>
        <dbReference type="EMBL" id="GID11101.1"/>
    </source>
</evidence>
<evidence type="ECO:0000256" key="5">
    <source>
        <dbReference type="ARBA" id="ARBA00023136"/>
    </source>
</evidence>
<dbReference type="Pfam" id="PF02687">
    <property type="entry name" value="FtsX"/>
    <property type="match status" value="2"/>
</dbReference>
<evidence type="ECO:0000256" key="2">
    <source>
        <dbReference type="ARBA" id="ARBA00022475"/>
    </source>
</evidence>
<evidence type="ECO:0000256" key="4">
    <source>
        <dbReference type="ARBA" id="ARBA00022989"/>
    </source>
</evidence>
<reference evidence="10" key="1">
    <citation type="submission" date="2021-01" db="EMBL/GenBank/DDBJ databases">
        <title>Whole genome shotgun sequence of Actinocatenispora rupis NBRC 107355.</title>
        <authorList>
            <person name="Komaki H."/>
            <person name="Tamura T."/>
        </authorList>
    </citation>
    <scope>NUCLEOTIDE SEQUENCE</scope>
    <source>
        <strain evidence="10">NBRC 107355</strain>
    </source>
</reference>
<evidence type="ECO:0000259" key="9">
    <source>
        <dbReference type="Pfam" id="PF12704"/>
    </source>
</evidence>
<dbReference type="GO" id="GO:0022857">
    <property type="term" value="F:transmembrane transporter activity"/>
    <property type="evidence" value="ECO:0007669"/>
    <property type="project" value="TreeGrafter"/>
</dbReference>
<sequence length="851" mass="87287">MFRAVLKNLLARKLRLVLSGLAVVLGVMFVAGALVLTTSLGNSFQGLFATVYQNVDVQVSPKPAPGQGRQTGPAEAGATLPASLVDKVARVDGVRTAHGEVMTNGVIPLDKRGKAIPSTTGQQYGTNWRGTNDVVQLRTGHGPTSAGEVVVNGGLAKTGGFKAGDPITVIIDGKTRHFTVAGTYGYSGNRDSLGGETSVAFTTPVAQHLLLGRTGVYSTVSVTADKGVSQSTLKDRVSAATGGSYQVQTGAALAKKSTDSIKEGLKFLNYVLLGFAGVALFVGAFLILNTFSIIVAQRTRELALMRAIGASRRQMIGSVLLEAVVIGVFAGALGLLAGIGVGALLGYVFTHVGGGNLELSIGVPASAVIASFAVGIVITVVAALFPSLRASRIPPVAAMRDAATPDRPLTRVTVLGAVVFVLGGGVLGLGLFGSLSGTATLWAILGGVLVAFIGVALLTPVISRPVVGVIGRLLSFSTAGKLGRRNSARNPRRTAITAAALMVGIALITGVSTVLSSVQTSIDKVANQQIKADLIVSGTQTSAVPPTFDPALLPKMRSVSGVSSVAGVFYDRGQVDGRTVGVTATDDVPALATAVSMTRSAGTVTALSRHQALLDAKTAKADHLSVGDTVRVRLTHGSGTYTLSGIYTSGEGGMSGWVLPHSAVSDFALTSPTSAFVTVSDGASTGAAKRQIDDLLASNPLVTVADRSDFVHQQTSTFDTVQTMIQVLLTLAIIIAALGVVNTLALSVIERTRELGLLRAIGMKRRQVMSMITVESVTISVFGAVLGLAVGAGLGAAVVRALHDQGIKYLSFSWGLMIAYLVLAAVIGVVAAILPSVRAARLNVLGAIAYE</sequence>
<feature type="transmembrane region" description="Helical" evidence="7">
    <location>
        <begin position="724"/>
        <end position="749"/>
    </location>
</feature>
<feature type="transmembrane region" description="Helical" evidence="7">
    <location>
        <begin position="494"/>
        <end position="515"/>
    </location>
</feature>
<keyword evidence="3 7" id="KW-0812">Transmembrane</keyword>
<proteinExistence type="inferred from homology"/>
<keyword evidence="5 7" id="KW-0472">Membrane</keyword>
<name>A0A8J3J3T4_9ACTN</name>
<feature type="transmembrane region" description="Helical" evidence="7">
    <location>
        <begin position="409"/>
        <end position="433"/>
    </location>
</feature>
<feature type="domain" description="MacB-like periplasmic core" evidence="9">
    <location>
        <begin position="494"/>
        <end position="694"/>
    </location>
</feature>
<keyword evidence="11" id="KW-1185">Reference proteome</keyword>
<comment type="subcellular location">
    <subcellularLocation>
        <location evidence="1">Cell membrane</location>
        <topology evidence="1">Multi-pass membrane protein</topology>
    </subcellularLocation>
</comment>
<feature type="domain" description="MacB-like periplasmic core" evidence="9">
    <location>
        <begin position="18"/>
        <end position="239"/>
    </location>
</feature>
<feature type="transmembrane region" description="Helical" evidence="7">
    <location>
        <begin position="770"/>
        <end position="799"/>
    </location>
</feature>
<organism evidence="10 11">
    <name type="scientific">Actinocatenispora rupis</name>
    <dbReference type="NCBI Taxonomy" id="519421"/>
    <lineage>
        <taxon>Bacteria</taxon>
        <taxon>Bacillati</taxon>
        <taxon>Actinomycetota</taxon>
        <taxon>Actinomycetes</taxon>
        <taxon>Micromonosporales</taxon>
        <taxon>Micromonosporaceae</taxon>
        <taxon>Actinocatenispora</taxon>
    </lineage>
</organism>
<comment type="caution">
    <text evidence="10">The sequence shown here is derived from an EMBL/GenBank/DDBJ whole genome shotgun (WGS) entry which is preliminary data.</text>
</comment>
<accession>A0A8J3J3T4</accession>
<feature type="transmembrane region" description="Helical" evidence="7">
    <location>
        <begin position="811"/>
        <end position="834"/>
    </location>
</feature>
<dbReference type="GO" id="GO:0005886">
    <property type="term" value="C:plasma membrane"/>
    <property type="evidence" value="ECO:0007669"/>
    <property type="project" value="UniProtKB-SubCell"/>
</dbReference>
<feature type="domain" description="ABC3 transporter permease C-terminal" evidence="8">
    <location>
        <begin position="728"/>
        <end position="843"/>
    </location>
</feature>
<dbReference type="RefSeq" id="WP_203656877.1">
    <property type="nucleotide sequence ID" value="NZ_BAAAZM010000019.1"/>
</dbReference>
<protein>
    <submittedName>
        <fullName evidence="10">ABC transporter</fullName>
    </submittedName>
</protein>
<feature type="transmembrane region" description="Helical" evidence="7">
    <location>
        <begin position="16"/>
        <end position="36"/>
    </location>
</feature>
<keyword evidence="2" id="KW-1003">Cell membrane</keyword>
<evidence type="ECO:0000313" key="11">
    <source>
        <dbReference type="Proteomes" id="UP000612808"/>
    </source>
</evidence>
<dbReference type="InterPro" id="IPR003838">
    <property type="entry name" value="ABC3_permease_C"/>
</dbReference>
<dbReference type="EMBL" id="BOMB01000010">
    <property type="protein sequence ID" value="GID11101.1"/>
    <property type="molecule type" value="Genomic_DNA"/>
</dbReference>
<evidence type="ECO:0000256" key="1">
    <source>
        <dbReference type="ARBA" id="ARBA00004651"/>
    </source>
</evidence>